<organism evidence="1 2">
    <name type="scientific">Persicobacter psychrovividus</name>
    <dbReference type="NCBI Taxonomy" id="387638"/>
    <lineage>
        <taxon>Bacteria</taxon>
        <taxon>Pseudomonadati</taxon>
        <taxon>Bacteroidota</taxon>
        <taxon>Cytophagia</taxon>
        <taxon>Cytophagales</taxon>
        <taxon>Persicobacteraceae</taxon>
        <taxon>Persicobacter</taxon>
    </lineage>
</organism>
<proteinExistence type="predicted"/>
<keyword evidence="2" id="KW-1185">Reference proteome</keyword>
<dbReference type="EMBL" id="AP025294">
    <property type="protein sequence ID" value="BDD01382.1"/>
    <property type="molecule type" value="Genomic_DNA"/>
</dbReference>
<sequence length="33" mass="3995">MIEILVSSYRFDFSNLMTDVDWEQRFGYEQAGF</sequence>
<reference evidence="1 2" key="1">
    <citation type="submission" date="2021-12" db="EMBL/GenBank/DDBJ databases">
        <title>Genome sequencing of bacteria with rrn-lacking chromosome and rrn-plasmid.</title>
        <authorList>
            <person name="Anda M."/>
            <person name="Iwasaki W."/>
        </authorList>
    </citation>
    <scope>NUCLEOTIDE SEQUENCE [LARGE SCALE GENOMIC DNA]</scope>
    <source>
        <strain evidence="1 2">NBRC 101262</strain>
        <plasmid evidence="1 2">pPP2</plasmid>
    </source>
</reference>
<keyword evidence="1" id="KW-0614">Plasmid</keyword>
<protein>
    <submittedName>
        <fullName evidence="1">Uncharacterized protein</fullName>
    </submittedName>
</protein>
<evidence type="ECO:0000313" key="2">
    <source>
        <dbReference type="Proteomes" id="UP001354989"/>
    </source>
</evidence>
<evidence type="ECO:0000313" key="1">
    <source>
        <dbReference type="EMBL" id="BDD01382.1"/>
    </source>
</evidence>
<accession>A0ABM7VK67</accession>
<gene>
    <name evidence="1" type="ORF">PEPS_36620</name>
</gene>
<dbReference type="Proteomes" id="UP001354989">
    <property type="component" value="Plasmid pPP2"/>
</dbReference>
<name>A0ABM7VK67_9BACT</name>
<geneLocation type="plasmid" evidence="1 2">
    <name>pPP2</name>
</geneLocation>